<keyword evidence="2" id="KW-0560">Oxidoreductase</keyword>
<reference evidence="4 5" key="1">
    <citation type="submission" date="2016-11" db="EMBL/GenBank/DDBJ databases">
        <title>Mixed transmission modes and dynamic genome evolution in an obligate animal-bacterial symbiosis.</title>
        <authorList>
            <person name="Russell S.L."/>
            <person name="Corbett-Detig R.B."/>
            <person name="Cavanaugh C.M."/>
        </authorList>
    </citation>
    <scope>NUCLEOTIDE SEQUENCE [LARGE SCALE GENOMIC DNA]</scope>
    <source>
        <strain evidence="4">Sveles-Q1</strain>
    </source>
</reference>
<dbReference type="InterPro" id="IPR051545">
    <property type="entry name" value="NAD(P)H_dehydrogenase_qn"/>
</dbReference>
<dbReference type="PANTHER" id="PTHR10204:SF34">
    <property type="entry name" value="NAD(P)H DEHYDROGENASE [QUINONE] 1 ISOFORM 1"/>
    <property type="match status" value="1"/>
</dbReference>
<dbReference type="GO" id="GO:0003955">
    <property type="term" value="F:NAD(P)H dehydrogenase (quinone) activity"/>
    <property type="evidence" value="ECO:0007669"/>
    <property type="project" value="TreeGrafter"/>
</dbReference>
<keyword evidence="5" id="KW-1185">Reference proteome</keyword>
<dbReference type="Proteomes" id="UP000191110">
    <property type="component" value="Unassembled WGS sequence"/>
</dbReference>
<gene>
    <name evidence="4" type="ORF">BOW53_13845</name>
</gene>
<evidence type="ECO:0000256" key="1">
    <source>
        <dbReference type="ARBA" id="ARBA00006252"/>
    </source>
</evidence>
<dbReference type="RefSeq" id="WP_078484680.1">
    <property type="nucleotide sequence ID" value="NZ_MPRL01000070.1"/>
</dbReference>
<dbReference type="InterPro" id="IPR029039">
    <property type="entry name" value="Flavoprotein-like_sf"/>
</dbReference>
<dbReference type="PANTHER" id="PTHR10204">
    <property type="entry name" value="NAD P H OXIDOREDUCTASE-RELATED"/>
    <property type="match status" value="1"/>
</dbReference>
<evidence type="ECO:0000313" key="4">
    <source>
        <dbReference type="EMBL" id="OOZ38872.1"/>
    </source>
</evidence>
<dbReference type="GO" id="GO:0005829">
    <property type="term" value="C:cytosol"/>
    <property type="evidence" value="ECO:0007669"/>
    <property type="project" value="TreeGrafter"/>
</dbReference>
<dbReference type="Pfam" id="PF02525">
    <property type="entry name" value="Flavodoxin_2"/>
    <property type="match status" value="1"/>
</dbReference>
<feature type="domain" description="Flavodoxin-like fold" evidence="3">
    <location>
        <begin position="1"/>
        <end position="136"/>
    </location>
</feature>
<evidence type="ECO:0000259" key="3">
    <source>
        <dbReference type="Pfam" id="PF02525"/>
    </source>
</evidence>
<dbReference type="Gene3D" id="3.40.50.360">
    <property type="match status" value="1"/>
</dbReference>
<accession>A0A1T2L1C5</accession>
<organism evidence="4 5">
    <name type="scientific">Solemya pervernicosa gill symbiont</name>
    <dbReference type="NCBI Taxonomy" id="642797"/>
    <lineage>
        <taxon>Bacteria</taxon>
        <taxon>Pseudomonadati</taxon>
        <taxon>Pseudomonadota</taxon>
        <taxon>Gammaproteobacteria</taxon>
        <taxon>sulfur-oxidizing symbionts</taxon>
    </lineage>
</organism>
<protein>
    <submittedName>
        <fullName evidence="4">NAD(P)H dehydrogenase</fullName>
    </submittedName>
</protein>
<comment type="caution">
    <text evidence="4">The sequence shown here is derived from an EMBL/GenBank/DDBJ whole genome shotgun (WGS) entry which is preliminary data.</text>
</comment>
<proteinExistence type="inferred from homology"/>
<name>A0A1T2L1C5_9GAMM</name>
<dbReference type="OrthoDB" id="9798454at2"/>
<comment type="similarity">
    <text evidence="1">Belongs to the NAD(P)H dehydrogenase (quinone) family.</text>
</comment>
<dbReference type="EMBL" id="MPRL01000070">
    <property type="protein sequence ID" value="OOZ38872.1"/>
    <property type="molecule type" value="Genomic_DNA"/>
</dbReference>
<sequence>MKTLLVTAHPLADSLSTHLGRRIIVQLVEAGHEVVVEDLYAEGFSPALTAQERSSYYTARYDSSAVEAEVKRLQSAEALVLLFPTWWFGFPAILKGWFDRVWAPGIAYDHASDYGPIKPRLDNLREVLVVTTLGSPWWVDRFLMWQPVKRIIKIALLSTCAKNSRLQFLSLYNCEKVEAPRIKRFTRRVDSALMRLVESARSA</sequence>
<dbReference type="SUPFAM" id="SSF52218">
    <property type="entry name" value="Flavoproteins"/>
    <property type="match status" value="1"/>
</dbReference>
<dbReference type="AlphaFoldDB" id="A0A1T2L1C5"/>
<evidence type="ECO:0000256" key="2">
    <source>
        <dbReference type="ARBA" id="ARBA00023002"/>
    </source>
</evidence>
<evidence type="ECO:0000313" key="5">
    <source>
        <dbReference type="Proteomes" id="UP000191110"/>
    </source>
</evidence>
<dbReference type="InterPro" id="IPR003680">
    <property type="entry name" value="Flavodoxin_fold"/>
</dbReference>